<dbReference type="Proteomes" id="UP000799118">
    <property type="component" value="Unassembled WGS sequence"/>
</dbReference>
<feature type="transmembrane region" description="Helical" evidence="1">
    <location>
        <begin position="236"/>
        <end position="259"/>
    </location>
</feature>
<dbReference type="OrthoDB" id="2744793at2759"/>
<gene>
    <name evidence="2" type="ORF">BT96DRAFT_925394</name>
</gene>
<accession>A0A6A4H0N1</accession>
<feature type="transmembrane region" description="Helical" evidence="1">
    <location>
        <begin position="63"/>
        <end position="90"/>
    </location>
</feature>
<feature type="transmembrane region" description="Helical" evidence="1">
    <location>
        <begin position="194"/>
        <end position="215"/>
    </location>
</feature>
<evidence type="ECO:0000313" key="2">
    <source>
        <dbReference type="EMBL" id="KAE9391263.1"/>
    </source>
</evidence>
<feature type="transmembrane region" description="Helical" evidence="1">
    <location>
        <begin position="271"/>
        <end position="296"/>
    </location>
</feature>
<sequence>MSSDPTLNPEVEAAGRYQVGVFCHLDIVLALTAALFYGVYLMVFAKAIKILRRRGLQHTGRKVLLATLCFLFVTTTAYVFAMIAFLLTLIQQLLRVDTYEPFATRIANSSSALDPANFVLLICEALNFIPGDAVIVWRVWILYSGTRQRYIPFGLVIILLASTGTSLWIVVTRIQAQIVGGGEATLAHRTQSTYIFLSLAVNTLGTLCVVFKMWQHTRVLKDNFAYSNRPSTVKKALTMLIECGLSFCCVQLMNAVIAATNTGSFNSAPNYASSVITPFCMVYAGMYPCILVTILLKQGTFTDYNTQHLSTHNNGVELAPIKFSSRRSAQVTTQSVDSIIQAVEFTKDNRTDDAIDSKMDQMSFNGNETRV</sequence>
<feature type="transmembrane region" description="Helical" evidence="1">
    <location>
        <begin position="153"/>
        <end position="174"/>
    </location>
</feature>
<dbReference type="AlphaFoldDB" id="A0A6A4H0N1"/>
<dbReference type="EMBL" id="ML769631">
    <property type="protein sequence ID" value="KAE9391263.1"/>
    <property type="molecule type" value="Genomic_DNA"/>
</dbReference>
<keyword evidence="3" id="KW-1185">Reference proteome</keyword>
<feature type="transmembrane region" description="Helical" evidence="1">
    <location>
        <begin position="27"/>
        <end position="51"/>
    </location>
</feature>
<reference evidence="2" key="1">
    <citation type="journal article" date="2019" name="Environ. Microbiol.">
        <title>Fungal ecological strategies reflected in gene transcription - a case study of two litter decomposers.</title>
        <authorList>
            <person name="Barbi F."/>
            <person name="Kohler A."/>
            <person name="Barry K."/>
            <person name="Baskaran P."/>
            <person name="Daum C."/>
            <person name="Fauchery L."/>
            <person name="Ihrmark K."/>
            <person name="Kuo A."/>
            <person name="LaButti K."/>
            <person name="Lipzen A."/>
            <person name="Morin E."/>
            <person name="Grigoriev I.V."/>
            <person name="Henrissat B."/>
            <person name="Lindahl B."/>
            <person name="Martin F."/>
        </authorList>
    </citation>
    <scope>NUCLEOTIDE SEQUENCE</scope>
    <source>
        <strain evidence="2">JB14</strain>
    </source>
</reference>
<keyword evidence="1" id="KW-0472">Membrane</keyword>
<organism evidence="2 3">
    <name type="scientific">Gymnopus androsaceus JB14</name>
    <dbReference type="NCBI Taxonomy" id="1447944"/>
    <lineage>
        <taxon>Eukaryota</taxon>
        <taxon>Fungi</taxon>
        <taxon>Dikarya</taxon>
        <taxon>Basidiomycota</taxon>
        <taxon>Agaricomycotina</taxon>
        <taxon>Agaricomycetes</taxon>
        <taxon>Agaricomycetidae</taxon>
        <taxon>Agaricales</taxon>
        <taxon>Marasmiineae</taxon>
        <taxon>Omphalotaceae</taxon>
        <taxon>Gymnopus</taxon>
    </lineage>
</organism>
<evidence type="ECO:0000256" key="1">
    <source>
        <dbReference type="SAM" id="Phobius"/>
    </source>
</evidence>
<name>A0A6A4H0N1_9AGAR</name>
<evidence type="ECO:0008006" key="4">
    <source>
        <dbReference type="Google" id="ProtNLM"/>
    </source>
</evidence>
<feature type="transmembrane region" description="Helical" evidence="1">
    <location>
        <begin position="118"/>
        <end position="141"/>
    </location>
</feature>
<protein>
    <recommendedName>
        <fullName evidence="4">THH1/TOM1/TOM3 domain-containing protein</fullName>
    </recommendedName>
</protein>
<keyword evidence="1" id="KW-1133">Transmembrane helix</keyword>
<keyword evidence="1" id="KW-0812">Transmembrane</keyword>
<proteinExistence type="predicted"/>
<evidence type="ECO:0000313" key="3">
    <source>
        <dbReference type="Proteomes" id="UP000799118"/>
    </source>
</evidence>